<dbReference type="EMBL" id="FNDI01000017">
    <property type="protein sequence ID" value="SDI46683.1"/>
    <property type="molecule type" value="Genomic_DNA"/>
</dbReference>
<feature type="compositionally biased region" description="Basic and acidic residues" evidence="1">
    <location>
        <begin position="37"/>
        <end position="47"/>
    </location>
</feature>
<evidence type="ECO:0000313" key="2">
    <source>
        <dbReference type="EMBL" id="SDI46683.1"/>
    </source>
</evidence>
<keyword evidence="3" id="KW-1185">Reference proteome</keyword>
<dbReference type="Proteomes" id="UP000198900">
    <property type="component" value="Unassembled WGS sequence"/>
</dbReference>
<proteinExistence type="predicted"/>
<protein>
    <submittedName>
        <fullName evidence="2">Uncharacterized protein</fullName>
    </submittedName>
</protein>
<sequence length="47" mass="5139">MAKGQLRGNREAKKPKQPKKPSPAANLSTWKTAPKATARDEEGAHKK</sequence>
<reference evidence="2" key="1">
    <citation type="submission" date="2016-10" db="EMBL/GenBank/DDBJ databases">
        <authorList>
            <person name="Varghese N."/>
            <person name="Submissions S."/>
        </authorList>
    </citation>
    <scope>NUCLEOTIDE SEQUENCE [LARGE SCALE GENOMIC DNA]</scope>
    <source>
        <strain evidence="2">YR281</strain>
    </source>
</reference>
<feature type="region of interest" description="Disordered" evidence="1">
    <location>
        <begin position="1"/>
        <end position="47"/>
    </location>
</feature>
<organism evidence="2 3">
    <name type="scientific">Paraburkholderia steynii</name>
    <dbReference type="NCBI Taxonomy" id="1245441"/>
    <lineage>
        <taxon>Bacteria</taxon>
        <taxon>Pseudomonadati</taxon>
        <taxon>Pseudomonadota</taxon>
        <taxon>Betaproteobacteria</taxon>
        <taxon>Burkholderiales</taxon>
        <taxon>Burkholderiaceae</taxon>
        <taxon>Paraburkholderia</taxon>
    </lineage>
</organism>
<dbReference type="AlphaFoldDB" id="A0A7Z7FJ47"/>
<evidence type="ECO:0000256" key="1">
    <source>
        <dbReference type="SAM" id="MobiDB-lite"/>
    </source>
</evidence>
<accession>A0A7Z7FJ47</accession>
<evidence type="ECO:0000313" key="3">
    <source>
        <dbReference type="Proteomes" id="UP000198900"/>
    </source>
</evidence>
<gene>
    <name evidence="2" type="ORF">SAMN04487926_117147</name>
</gene>
<name>A0A7Z7FJ47_9BURK</name>
<comment type="caution">
    <text evidence="2">The sequence shown here is derived from an EMBL/GenBank/DDBJ whole genome shotgun (WGS) entry which is preliminary data.</text>
</comment>